<keyword evidence="6" id="KW-0812">Transmembrane</keyword>
<evidence type="ECO:0000313" key="8">
    <source>
        <dbReference type="Proteomes" id="UP000014480"/>
    </source>
</evidence>
<dbReference type="PRINTS" id="PR00463">
    <property type="entry name" value="EP450I"/>
</dbReference>
<dbReference type="GO" id="GO:0020037">
    <property type="term" value="F:heme binding"/>
    <property type="evidence" value="ECO:0007669"/>
    <property type="project" value="InterPro"/>
</dbReference>
<dbReference type="AlphaFoldDB" id="A0A484FTN5"/>
<dbReference type="CDD" id="cd11060">
    <property type="entry name" value="CYP57A1-like"/>
    <property type="match status" value="1"/>
</dbReference>
<dbReference type="Proteomes" id="UP000014480">
    <property type="component" value="Unassembled WGS sequence"/>
</dbReference>
<dbReference type="EMBL" id="AMCV02000015">
    <property type="protein sequence ID" value="TDZ21352.1"/>
    <property type="molecule type" value="Genomic_DNA"/>
</dbReference>
<dbReference type="Gene3D" id="1.10.630.10">
    <property type="entry name" value="Cytochrome P450"/>
    <property type="match status" value="1"/>
</dbReference>
<name>A0A484FTN5_COLOR</name>
<evidence type="ECO:0000256" key="6">
    <source>
        <dbReference type="SAM" id="Phobius"/>
    </source>
</evidence>
<organism evidence="7 8">
    <name type="scientific">Colletotrichum orbiculare (strain 104-T / ATCC 96160 / CBS 514.97 / LARS 414 / MAFF 240422)</name>
    <name type="common">Cucumber anthracnose fungus</name>
    <name type="synonym">Colletotrichum lagenarium</name>
    <dbReference type="NCBI Taxonomy" id="1213857"/>
    <lineage>
        <taxon>Eukaryota</taxon>
        <taxon>Fungi</taxon>
        <taxon>Dikarya</taxon>
        <taxon>Ascomycota</taxon>
        <taxon>Pezizomycotina</taxon>
        <taxon>Sordariomycetes</taxon>
        <taxon>Hypocreomycetidae</taxon>
        <taxon>Glomerellales</taxon>
        <taxon>Glomerellaceae</taxon>
        <taxon>Colletotrichum</taxon>
        <taxon>Colletotrichum orbiculare species complex</taxon>
    </lineage>
</organism>
<dbReference type="InterPro" id="IPR017972">
    <property type="entry name" value="Cyt_P450_CS"/>
</dbReference>
<dbReference type="PANTHER" id="PTHR24305:SF190">
    <property type="entry name" value="P450, PUTATIVE (EUROFUNG)-RELATED"/>
    <property type="match status" value="1"/>
</dbReference>
<dbReference type="PROSITE" id="PS00086">
    <property type="entry name" value="CYTOCHROME_P450"/>
    <property type="match status" value="1"/>
</dbReference>
<dbReference type="InterPro" id="IPR002401">
    <property type="entry name" value="Cyt_P450_E_grp-I"/>
</dbReference>
<dbReference type="GO" id="GO:0032259">
    <property type="term" value="P:methylation"/>
    <property type="evidence" value="ECO:0007669"/>
    <property type="project" value="UniProtKB-KW"/>
</dbReference>
<dbReference type="GO" id="GO:0005506">
    <property type="term" value="F:iron ion binding"/>
    <property type="evidence" value="ECO:0007669"/>
    <property type="project" value="InterPro"/>
</dbReference>
<evidence type="ECO:0000256" key="2">
    <source>
        <dbReference type="ARBA" id="ARBA00022617"/>
    </source>
</evidence>
<accession>A0A484FTN5</accession>
<dbReference type="OrthoDB" id="3934656at2759"/>
<dbReference type="GO" id="GO:0008168">
    <property type="term" value="F:methyltransferase activity"/>
    <property type="evidence" value="ECO:0007669"/>
    <property type="project" value="UniProtKB-KW"/>
</dbReference>
<protein>
    <submittedName>
        <fullName evidence="7">Pisatin demethylase</fullName>
    </submittedName>
</protein>
<keyword evidence="6" id="KW-0472">Membrane</keyword>
<keyword evidence="3 5" id="KW-0479">Metal-binding</keyword>
<keyword evidence="4 5" id="KW-0408">Iron</keyword>
<evidence type="ECO:0000256" key="5">
    <source>
        <dbReference type="PIRSR" id="PIRSR602401-1"/>
    </source>
</evidence>
<dbReference type="STRING" id="1213857.A0A484FTN5"/>
<dbReference type="SUPFAM" id="SSF48264">
    <property type="entry name" value="Cytochrome P450"/>
    <property type="match status" value="1"/>
</dbReference>
<evidence type="ECO:0000256" key="1">
    <source>
        <dbReference type="ARBA" id="ARBA00001971"/>
    </source>
</evidence>
<reference evidence="8" key="1">
    <citation type="journal article" date="2013" name="New Phytol.">
        <title>Comparative genomic and transcriptomic analyses reveal the hemibiotrophic stage shift of Colletotrichum fungi.</title>
        <authorList>
            <person name="Gan P."/>
            <person name="Ikeda K."/>
            <person name="Irieda H."/>
            <person name="Narusaka M."/>
            <person name="O'Connell R.J."/>
            <person name="Narusaka Y."/>
            <person name="Takano Y."/>
            <person name="Kubo Y."/>
            <person name="Shirasu K."/>
        </authorList>
    </citation>
    <scope>NUCLEOTIDE SEQUENCE [LARGE SCALE GENOMIC DNA]</scope>
    <source>
        <strain evidence="8">104-T / ATCC 96160 / CBS 514.97 / LARS 414 / MAFF 240422</strain>
    </source>
</reference>
<feature type="binding site" description="axial binding residue" evidence="5">
    <location>
        <position position="453"/>
    </location>
    <ligand>
        <name>heme</name>
        <dbReference type="ChEBI" id="CHEBI:30413"/>
    </ligand>
    <ligandPart>
        <name>Fe</name>
        <dbReference type="ChEBI" id="CHEBI:18248"/>
    </ligandPart>
</feature>
<dbReference type="InterPro" id="IPR050121">
    <property type="entry name" value="Cytochrome_P450_monoxygenase"/>
</dbReference>
<dbReference type="PRINTS" id="PR00385">
    <property type="entry name" value="P450"/>
</dbReference>
<evidence type="ECO:0000256" key="3">
    <source>
        <dbReference type="ARBA" id="ARBA00022723"/>
    </source>
</evidence>
<dbReference type="Pfam" id="PF00067">
    <property type="entry name" value="p450"/>
    <property type="match status" value="1"/>
</dbReference>
<keyword evidence="2 5" id="KW-0349">Heme</keyword>
<evidence type="ECO:0000313" key="7">
    <source>
        <dbReference type="EMBL" id="TDZ21352.1"/>
    </source>
</evidence>
<sequence length="745" mass="84965">MNYQLLLGVAVFALFAQITITVIRWFRSPLRSVPGPWLARFTDLWYFYRIRQGDFEKVNVQLHERFGPVVRIGPNRYSFNDAESLKIIYGHGTQFPKSDWYLTFQVDEKTWNTFTDRDIKRHAYNRRFYTNTYAMASLIHYEPYVNECGNIFSQRLLEFSKVGSAVDFGHWFQCFAFDAIAMMTYGKRLGFLDQGEDIANIIKNLDNNMRYSSLMGVFPSFHKYIMPLLTASDARVGKGNNMYVLNFTQKTIEEEQASPKSVAEAQFQEDGTPAGETFLSKFLAKHSNDPETFTKYHILNGCAANIFAGSDTTGITLSATLYHLLKSPESMGKLREEIDDFTRRGELSAAPAFKETLQMPYLQAVIKEALRIHPAIGLPLERAVPEGGATICGKMFPEGTAVAISSWTQHRNKALFGEDADCFRPDRWLDSDKDRLSIMNRNWIPFGMGSRTCLGRNISLLEISKLVPRIVRDFDLKLQGSSAMPGASWETHNACPSKHRRYWTSATWKWIERGIPAVKVAFGTIPRGRVVITGCSGTRARRDAPASKLAGLDEEDRLDDGVFQATRKRYQLIQDVLQRVGADLKENLNLIELWRNREKDRQVERPRWTLNDESRHRVTITKLRTLKDHDIQKLSQTHAEIVKLHESLGAKLELTRNDLEQRRAGDIQRFTMSEAPATRTLISMVVTAAVAFAVTVLVLTFTNISGFMGLLVWLRRKFGALRRWPEKCARSRDESNQEAGVADEG</sequence>
<dbReference type="GO" id="GO:0016705">
    <property type="term" value="F:oxidoreductase activity, acting on paired donors, with incorporation or reduction of molecular oxygen"/>
    <property type="evidence" value="ECO:0007669"/>
    <property type="project" value="InterPro"/>
</dbReference>
<reference evidence="8" key="2">
    <citation type="journal article" date="2019" name="Mol. Plant Microbe Interact.">
        <title>Genome sequence resources for four phytopathogenic fungi from the Colletotrichum orbiculare species complex.</title>
        <authorList>
            <person name="Gan P."/>
            <person name="Tsushima A."/>
            <person name="Narusaka M."/>
            <person name="Narusaka Y."/>
            <person name="Takano Y."/>
            <person name="Kubo Y."/>
            <person name="Shirasu K."/>
        </authorList>
    </citation>
    <scope>GENOME REANNOTATION</scope>
    <source>
        <strain evidence="8">104-T / ATCC 96160 / CBS 514.97 / LARS 414 / MAFF 240422</strain>
    </source>
</reference>
<proteinExistence type="predicted"/>
<evidence type="ECO:0000256" key="4">
    <source>
        <dbReference type="ARBA" id="ARBA00023004"/>
    </source>
</evidence>
<dbReference type="InterPro" id="IPR036396">
    <property type="entry name" value="Cyt_P450_sf"/>
</dbReference>
<feature type="transmembrane region" description="Helical" evidence="6">
    <location>
        <begin position="681"/>
        <end position="714"/>
    </location>
</feature>
<comment type="caution">
    <text evidence="7">The sequence shown here is derived from an EMBL/GenBank/DDBJ whole genome shotgun (WGS) entry which is preliminary data.</text>
</comment>
<dbReference type="GO" id="GO:0004497">
    <property type="term" value="F:monooxygenase activity"/>
    <property type="evidence" value="ECO:0007669"/>
    <property type="project" value="InterPro"/>
</dbReference>
<keyword evidence="6" id="KW-1133">Transmembrane helix</keyword>
<gene>
    <name evidence="7" type="primary">PDAT9</name>
    <name evidence="7" type="ORF">Cob_v006034</name>
</gene>
<keyword evidence="8" id="KW-1185">Reference proteome</keyword>
<dbReference type="InterPro" id="IPR001128">
    <property type="entry name" value="Cyt_P450"/>
</dbReference>
<dbReference type="PANTHER" id="PTHR24305">
    <property type="entry name" value="CYTOCHROME P450"/>
    <property type="match status" value="1"/>
</dbReference>
<comment type="cofactor">
    <cofactor evidence="1 5">
        <name>heme</name>
        <dbReference type="ChEBI" id="CHEBI:30413"/>
    </cofactor>
</comment>
<dbReference type="FunFam" id="1.10.630.10:FF:000050">
    <property type="entry name" value="Cytochrome P450 monooxygenase"/>
    <property type="match status" value="1"/>
</dbReference>